<dbReference type="HOGENOM" id="CLU_053324_0_0_6"/>
<organism evidence="1 2">
    <name type="scientific">Kangiella koreensis (strain DSM 16069 / JCM 12317 / KCTC 12182 / SW-125)</name>
    <dbReference type="NCBI Taxonomy" id="523791"/>
    <lineage>
        <taxon>Bacteria</taxon>
        <taxon>Pseudomonadati</taxon>
        <taxon>Pseudomonadota</taxon>
        <taxon>Gammaproteobacteria</taxon>
        <taxon>Kangiellales</taxon>
        <taxon>Kangiellaceae</taxon>
        <taxon>Kangiella</taxon>
    </lineage>
</organism>
<dbReference type="STRING" id="523791.Kkor_0348"/>
<dbReference type="EMBL" id="CP001707">
    <property type="protein sequence ID" value="ACV25769.1"/>
    <property type="molecule type" value="Genomic_DNA"/>
</dbReference>
<dbReference type="RefSeq" id="WP_012800284.1">
    <property type="nucleotide sequence ID" value="NC_013166.1"/>
</dbReference>
<dbReference type="InParanoid" id="C7R7Y7"/>
<proteinExistence type="predicted"/>
<protein>
    <recommendedName>
        <fullName evidence="3">DUF1853 family protein</fullName>
    </recommendedName>
</protein>
<gene>
    <name evidence="1" type="ordered locus">Kkor_0348</name>
</gene>
<evidence type="ECO:0008006" key="3">
    <source>
        <dbReference type="Google" id="ProtNLM"/>
    </source>
</evidence>
<dbReference type="eggNOG" id="COG3782">
    <property type="taxonomic scope" value="Bacteria"/>
</dbReference>
<dbReference type="Proteomes" id="UP000001231">
    <property type="component" value="Chromosome"/>
</dbReference>
<reference evidence="1 2" key="1">
    <citation type="journal article" date="2009" name="Stand. Genomic Sci.">
        <title>Complete genome sequence of Kangiella koreensis type strain (SW-125).</title>
        <authorList>
            <person name="Han C."/>
            <person name="Sikorski J."/>
            <person name="Lapidus A."/>
            <person name="Nolan M."/>
            <person name="Glavina Del Rio T."/>
            <person name="Tice H."/>
            <person name="Cheng J.F."/>
            <person name="Lucas S."/>
            <person name="Chen F."/>
            <person name="Copeland A."/>
            <person name="Ivanova N."/>
            <person name="Mavromatis K."/>
            <person name="Ovchinnikova G."/>
            <person name="Pati A."/>
            <person name="Bruce D."/>
            <person name="Goodwin L."/>
            <person name="Pitluck S."/>
            <person name="Chen A."/>
            <person name="Palaniappan K."/>
            <person name="Land M."/>
            <person name="Hauser L."/>
            <person name="Chang Y.J."/>
            <person name="Jeffries C.D."/>
            <person name="Chain P."/>
            <person name="Saunders E."/>
            <person name="Brettin T."/>
            <person name="Goker M."/>
            <person name="Tindall B.J."/>
            <person name="Bristow J."/>
            <person name="Eisen J.A."/>
            <person name="Markowitz V."/>
            <person name="Hugenholtz P."/>
            <person name="Kyrpides N.C."/>
            <person name="Klenk H.P."/>
            <person name="Detter J.C."/>
        </authorList>
    </citation>
    <scope>NUCLEOTIDE SEQUENCE [LARGE SCALE GENOMIC DNA]</scope>
    <source>
        <strain evidence="2">DSM 16069 / KCTC 12182 / SW-125</strain>
    </source>
</reference>
<keyword evidence="2" id="KW-1185">Reference proteome</keyword>
<dbReference type="OrthoDB" id="378654at2"/>
<name>C7R7Y7_KANKD</name>
<sequence>MQDKRRIHSDLKWLIASPDFLSVAEVNLLHNHELLNAGEMLQNAVIESDGFIFEPTHRLGVYFEQLWHHLVRSNLSLKLLRSNQQVIINKHTLGEFDSIIQQLSTEQTCHFELAVKFYLQIGHGNRMADWVGPNLRDRFDRKFLRLINHQLALASKPEVQQWLREESISIDQTGLFTKGRLFYSMENYERQELEHPAEVESDHLRGFWMTHHEFQEYQSQSDYDWFQLPRMYWLSDITAHDLENLGKVSQLSDNQLVKLVAMKEGKEMMRGFVVTDEWLERAKQRVLTEE</sequence>
<accession>C7R7Y7</accession>
<dbReference type="KEGG" id="kko:Kkor_0348"/>
<evidence type="ECO:0000313" key="1">
    <source>
        <dbReference type="EMBL" id="ACV25769.1"/>
    </source>
</evidence>
<dbReference type="InterPro" id="IPR015003">
    <property type="entry name" value="DUF1853"/>
</dbReference>
<dbReference type="AlphaFoldDB" id="C7R7Y7"/>
<dbReference type="Pfam" id="PF08907">
    <property type="entry name" value="DUF1853"/>
    <property type="match status" value="1"/>
</dbReference>
<evidence type="ECO:0000313" key="2">
    <source>
        <dbReference type="Proteomes" id="UP000001231"/>
    </source>
</evidence>